<dbReference type="InterPro" id="IPR016181">
    <property type="entry name" value="Acyl_CoA_acyltransferase"/>
</dbReference>
<proteinExistence type="predicted"/>
<dbReference type="PROSITE" id="PS51186">
    <property type="entry name" value="GNAT"/>
    <property type="match status" value="1"/>
</dbReference>
<comment type="caution">
    <text evidence="2">The sequence shown here is derived from an EMBL/GenBank/DDBJ whole genome shotgun (WGS) entry which is preliminary data.</text>
</comment>
<accession>A0A9P3WFN5</accession>
<feature type="domain" description="N-acetyltransferase" evidence="1">
    <location>
        <begin position="12"/>
        <end position="177"/>
    </location>
</feature>
<gene>
    <name evidence="2" type="ORF">I8531_001833</name>
</gene>
<dbReference type="EMBL" id="DACSUM010000011">
    <property type="protein sequence ID" value="HAT3581545.1"/>
    <property type="molecule type" value="Genomic_DNA"/>
</dbReference>
<reference evidence="2" key="2">
    <citation type="submission" date="2020-10" db="EMBL/GenBank/DDBJ databases">
        <authorList>
            <consortium name="NCBI Pathogen Detection Project"/>
        </authorList>
    </citation>
    <scope>NUCLEOTIDE SEQUENCE</scope>
    <source>
        <strain evidence="2">CAVp300</strain>
    </source>
</reference>
<dbReference type="Gene3D" id="3.40.630.30">
    <property type="match status" value="1"/>
</dbReference>
<evidence type="ECO:0000259" key="1">
    <source>
        <dbReference type="PROSITE" id="PS51186"/>
    </source>
</evidence>
<dbReference type="PANTHER" id="PTHR43792:SF1">
    <property type="entry name" value="N-ACETYLTRANSFERASE DOMAIN-CONTAINING PROTEIN"/>
    <property type="match status" value="1"/>
</dbReference>
<sequence length="188" mass="21806">MASELPLYTPRLLLRALMRDDLPQLARYRNLPEVARFQSWDHYTVHDAEQLYAQQCSLAFNSEGTWYQLAVERLEDGALIGDLGIHFFDEGRQVELGMTFDVGYQKQGYAREAINHLIALLFNDFAKHRLTAVIDTRNTSAVNLLEKLGFRREAHYRQNIFFKGAWGDEYLYALLKRDYTQASFSSSV</sequence>
<dbReference type="AlphaFoldDB" id="A0A9P3WFN5"/>
<evidence type="ECO:0000313" key="2">
    <source>
        <dbReference type="EMBL" id="HAT3581545.1"/>
    </source>
</evidence>
<dbReference type="Pfam" id="PF13302">
    <property type="entry name" value="Acetyltransf_3"/>
    <property type="match status" value="1"/>
</dbReference>
<dbReference type="InterPro" id="IPR000182">
    <property type="entry name" value="GNAT_dom"/>
</dbReference>
<dbReference type="GO" id="GO:0016747">
    <property type="term" value="F:acyltransferase activity, transferring groups other than amino-acyl groups"/>
    <property type="evidence" value="ECO:0007669"/>
    <property type="project" value="InterPro"/>
</dbReference>
<protein>
    <submittedName>
        <fullName evidence="2">GNAT family N-acetyltransferase</fullName>
    </submittedName>
</protein>
<dbReference type="RefSeq" id="WP_047370670.1">
    <property type="nucleotide sequence ID" value="NZ_CABMNU010000005.1"/>
</dbReference>
<evidence type="ECO:0000313" key="3">
    <source>
        <dbReference type="Proteomes" id="UP000867740"/>
    </source>
</evidence>
<dbReference type="PANTHER" id="PTHR43792">
    <property type="entry name" value="GNAT FAMILY, PUTATIVE (AFU_ORTHOLOGUE AFUA_3G00765)-RELATED-RELATED"/>
    <property type="match status" value="1"/>
</dbReference>
<organism evidence="2 3">
    <name type="scientific">Kluyvera intermedia</name>
    <name type="common">Enterobacter intermedius</name>
    <dbReference type="NCBI Taxonomy" id="61648"/>
    <lineage>
        <taxon>Bacteria</taxon>
        <taxon>Pseudomonadati</taxon>
        <taxon>Pseudomonadota</taxon>
        <taxon>Gammaproteobacteria</taxon>
        <taxon>Enterobacterales</taxon>
        <taxon>Enterobacteriaceae</taxon>
        <taxon>Kluyvera</taxon>
    </lineage>
</organism>
<reference evidence="2" key="1">
    <citation type="journal article" date="2018" name="Genome Biol.">
        <title>SKESA: strategic k-mer extension for scrupulous assemblies.</title>
        <authorList>
            <person name="Souvorov A."/>
            <person name="Agarwala R."/>
            <person name="Lipman D.J."/>
        </authorList>
    </citation>
    <scope>NUCLEOTIDE SEQUENCE</scope>
    <source>
        <strain evidence="2">CAVp300</strain>
    </source>
</reference>
<dbReference type="Proteomes" id="UP000867740">
    <property type="component" value="Unassembled WGS sequence"/>
</dbReference>
<dbReference type="InterPro" id="IPR051531">
    <property type="entry name" value="N-acetyltransferase"/>
</dbReference>
<dbReference type="SUPFAM" id="SSF55729">
    <property type="entry name" value="Acyl-CoA N-acyltransferases (Nat)"/>
    <property type="match status" value="1"/>
</dbReference>
<name>A0A9P3WFN5_KLUIN</name>